<feature type="domain" description="Electron transfer flavoprotein alpha/beta-subunit N-terminal" evidence="7">
    <location>
        <begin position="20"/>
        <end position="212"/>
    </location>
</feature>
<dbReference type="EMBL" id="JAUSQX010000001">
    <property type="protein sequence ID" value="MDP9806944.1"/>
    <property type="molecule type" value="Genomic_DNA"/>
</dbReference>
<name>A0ABT9NHR3_9ACTO</name>
<evidence type="ECO:0000256" key="2">
    <source>
        <dbReference type="ARBA" id="ARBA00007557"/>
    </source>
</evidence>
<evidence type="ECO:0000259" key="7">
    <source>
        <dbReference type="SMART" id="SM00893"/>
    </source>
</evidence>
<evidence type="ECO:0000313" key="9">
    <source>
        <dbReference type="Proteomes" id="UP001243212"/>
    </source>
</evidence>
<gene>
    <name evidence="8" type="ORF">J2S70_001526</name>
</gene>
<evidence type="ECO:0000256" key="1">
    <source>
        <dbReference type="ARBA" id="ARBA00001974"/>
    </source>
</evidence>
<comment type="function">
    <text evidence="6">The electron transfer flavoprotein serves as a specific electron acceptor for other dehydrogenases. It transfers the electrons to the main respiratory chain via ETF-ubiquinone oxidoreductase (ETF dehydrogenase).</text>
</comment>
<dbReference type="Gene3D" id="3.40.50.620">
    <property type="entry name" value="HUPs"/>
    <property type="match status" value="1"/>
</dbReference>
<dbReference type="PIRSF" id="PIRSF000090">
    <property type="entry name" value="Beta-ETF"/>
    <property type="match status" value="1"/>
</dbReference>
<reference evidence="8 9" key="1">
    <citation type="submission" date="2023-07" db="EMBL/GenBank/DDBJ databases">
        <title>Sequencing the genomes of 1000 actinobacteria strains.</title>
        <authorList>
            <person name="Klenk H.-P."/>
        </authorList>
    </citation>
    <scope>NUCLEOTIDE SEQUENCE [LARGE SCALE GENOMIC DNA]</scope>
    <source>
        <strain evidence="8 9">DSM 17163</strain>
    </source>
</reference>
<comment type="subunit">
    <text evidence="3">Heterodimer of an alpha and a beta subunit.</text>
</comment>
<evidence type="ECO:0000313" key="8">
    <source>
        <dbReference type="EMBL" id="MDP9806944.1"/>
    </source>
</evidence>
<proteinExistence type="inferred from homology"/>
<dbReference type="PANTHER" id="PTHR21294:SF8">
    <property type="entry name" value="ELECTRON TRANSFER FLAVOPROTEIN SUBUNIT BETA"/>
    <property type="match status" value="1"/>
</dbReference>
<comment type="similarity">
    <text evidence="2">Belongs to the ETF beta-subunit/FixA family.</text>
</comment>
<dbReference type="SMART" id="SM00893">
    <property type="entry name" value="ETF"/>
    <property type="match status" value="1"/>
</dbReference>
<dbReference type="InterPro" id="IPR014729">
    <property type="entry name" value="Rossmann-like_a/b/a_fold"/>
</dbReference>
<dbReference type="Pfam" id="PF01012">
    <property type="entry name" value="ETF"/>
    <property type="match status" value="1"/>
</dbReference>
<accession>A0ABT9NHR3</accession>
<comment type="caution">
    <text evidence="8">The sequence shown here is derived from an EMBL/GenBank/DDBJ whole genome shotgun (WGS) entry which is preliminary data.</text>
</comment>
<dbReference type="RefSeq" id="WP_307683127.1">
    <property type="nucleotide sequence ID" value="NZ_JAUSQX010000001.1"/>
</dbReference>
<keyword evidence="4" id="KW-0813">Transport</keyword>
<evidence type="ECO:0000256" key="5">
    <source>
        <dbReference type="ARBA" id="ARBA00022982"/>
    </source>
</evidence>
<dbReference type="InterPro" id="IPR014730">
    <property type="entry name" value="ETF_a/b_N"/>
</dbReference>
<evidence type="ECO:0000256" key="3">
    <source>
        <dbReference type="ARBA" id="ARBA00011355"/>
    </source>
</evidence>
<protein>
    <submittedName>
        <fullName evidence="8">Electron transfer flavoprotein beta subunit</fullName>
    </submittedName>
</protein>
<comment type="cofactor">
    <cofactor evidence="1">
        <name>FAD</name>
        <dbReference type="ChEBI" id="CHEBI:57692"/>
    </cofactor>
</comment>
<keyword evidence="9" id="KW-1185">Reference proteome</keyword>
<keyword evidence="5" id="KW-0249">Electron transport</keyword>
<dbReference type="InterPro" id="IPR012255">
    <property type="entry name" value="ETF_b"/>
</dbReference>
<dbReference type="PANTHER" id="PTHR21294">
    <property type="entry name" value="ELECTRON TRANSFER FLAVOPROTEIN BETA-SUBUNIT"/>
    <property type="match status" value="1"/>
</dbReference>
<sequence length="249" mass="25613">MIVVAYKYAPNPEDAEVKADGSVDWTRAKAAVSESDPVAIELGSRLAKAQGVELVGISVGGKVAGSAMATKNAMSRGFDRGVIVADEATAEMTSTQIGSMLAGLVHKVGDVSLVLTADSSVDDSAGMMPGLIAGYLGWPAVLEVTDIEATDGGYILTQRVRGGSRKLKVSGPVVVATTSDATSPAVPSMKDILAAGKKPVEVLSADDVEAAPAELKITGTERPPTRERKGKMYASADELVAALREDGVL</sequence>
<dbReference type="Proteomes" id="UP001243212">
    <property type="component" value="Unassembled WGS sequence"/>
</dbReference>
<organism evidence="8 9">
    <name type="scientific">Trueperella bonasi</name>
    <dbReference type="NCBI Taxonomy" id="312286"/>
    <lineage>
        <taxon>Bacteria</taxon>
        <taxon>Bacillati</taxon>
        <taxon>Actinomycetota</taxon>
        <taxon>Actinomycetes</taxon>
        <taxon>Actinomycetales</taxon>
        <taxon>Actinomycetaceae</taxon>
        <taxon>Trueperella</taxon>
    </lineage>
</organism>
<evidence type="ECO:0000256" key="6">
    <source>
        <dbReference type="ARBA" id="ARBA00025649"/>
    </source>
</evidence>
<dbReference type="SUPFAM" id="SSF52402">
    <property type="entry name" value="Adenine nucleotide alpha hydrolases-like"/>
    <property type="match status" value="1"/>
</dbReference>
<evidence type="ECO:0000256" key="4">
    <source>
        <dbReference type="ARBA" id="ARBA00022448"/>
    </source>
</evidence>